<protein>
    <submittedName>
        <fullName evidence="14">Trans-acyltransferase polyketide synthase</fullName>
    </submittedName>
</protein>
<feature type="compositionally biased region" description="Polar residues" evidence="10">
    <location>
        <begin position="33"/>
        <end position="46"/>
    </location>
</feature>
<reference evidence="14" key="1">
    <citation type="journal article" name="Nat. Commun.">
        <title>Evolution of combinatorial diversity in trans-acyltransferase polyketide synthase assembly lines across bacteria.</title>
        <authorList>
            <person name="Helfrich E.J.N."/>
            <person name="Ueoka R."/>
            <person name="Chevrette M.G."/>
            <person name="Hemmerling F."/>
            <person name="Lu X."/>
            <person name="Leopold-Messer S."/>
            <person name="Minas H.A."/>
            <person name="Burch A.Y."/>
            <person name="Lindow S.E."/>
            <person name="Piel J."/>
            <person name="Medema M.H."/>
        </authorList>
    </citation>
    <scope>NUCLEOTIDE SEQUENCE</scope>
    <source>
        <strain evidence="14">NCPPB 3753</strain>
    </source>
</reference>
<feature type="region of interest" description="Disordered" evidence="10">
    <location>
        <begin position="1654"/>
        <end position="1676"/>
    </location>
</feature>
<dbReference type="PANTHER" id="PTHR43775:SF37">
    <property type="entry name" value="SI:DKEY-61P9.11"/>
    <property type="match status" value="1"/>
</dbReference>
<dbReference type="InterPro" id="IPR014031">
    <property type="entry name" value="Ketoacyl_synth_C"/>
</dbReference>
<dbReference type="Pfam" id="PF14765">
    <property type="entry name" value="PS-DH"/>
    <property type="match status" value="1"/>
</dbReference>
<dbReference type="InterPro" id="IPR054514">
    <property type="entry name" value="RhiE-like_linker"/>
</dbReference>
<comment type="pathway">
    <text evidence="3">Lipid metabolism; fatty acid biosynthesis.</text>
</comment>
<evidence type="ECO:0000256" key="1">
    <source>
        <dbReference type="ARBA" id="ARBA00004496"/>
    </source>
</evidence>
<feature type="region of interest" description="N-terminal hotdog fold" evidence="9">
    <location>
        <begin position="934"/>
        <end position="1066"/>
    </location>
</feature>
<evidence type="ECO:0000259" key="12">
    <source>
        <dbReference type="PROSITE" id="PS52004"/>
    </source>
</evidence>
<dbReference type="InterPro" id="IPR049900">
    <property type="entry name" value="PKS_mFAS_DH"/>
</dbReference>
<evidence type="ECO:0000256" key="4">
    <source>
        <dbReference type="ARBA" id="ARBA00022450"/>
    </source>
</evidence>
<dbReference type="Pfam" id="PF22336">
    <property type="entry name" value="RhiE-like_linker"/>
    <property type="match status" value="1"/>
</dbReference>
<dbReference type="InterPro" id="IPR029058">
    <property type="entry name" value="AB_hydrolase_fold"/>
</dbReference>
<dbReference type="PROSITE" id="PS00606">
    <property type="entry name" value="KS3_1"/>
    <property type="match status" value="1"/>
</dbReference>
<proteinExistence type="predicted"/>
<evidence type="ECO:0000256" key="7">
    <source>
        <dbReference type="ARBA" id="ARBA00022679"/>
    </source>
</evidence>
<dbReference type="SMART" id="SM00823">
    <property type="entry name" value="PKS_PP"/>
    <property type="match status" value="3"/>
</dbReference>
<dbReference type="InterPro" id="IPR000073">
    <property type="entry name" value="AB_hydrolase_1"/>
</dbReference>
<feature type="domain" description="Ketosynthase family 3 (KS3)" evidence="12">
    <location>
        <begin position="312"/>
        <end position="739"/>
    </location>
</feature>
<gene>
    <name evidence="14" type="primary">sxcG</name>
</gene>
<evidence type="ECO:0000256" key="3">
    <source>
        <dbReference type="ARBA" id="ARBA00005194"/>
    </source>
</evidence>
<dbReference type="SMART" id="SM00825">
    <property type="entry name" value="PKS_KS"/>
    <property type="match status" value="1"/>
</dbReference>
<dbReference type="InterPro" id="IPR020841">
    <property type="entry name" value="PKS_Beta-ketoAc_synthase_dom"/>
</dbReference>
<name>A0A830ZZ98_9XANT</name>
<dbReference type="SUPFAM" id="SSF53474">
    <property type="entry name" value="alpha/beta-Hydrolases"/>
    <property type="match status" value="1"/>
</dbReference>
<dbReference type="Pfam" id="PF12697">
    <property type="entry name" value="Abhydrolase_6"/>
    <property type="match status" value="1"/>
</dbReference>
<dbReference type="Gene3D" id="3.10.129.120">
    <property type="match status" value="1"/>
</dbReference>
<dbReference type="SMART" id="SM01294">
    <property type="entry name" value="PKS_PP_betabranch"/>
    <property type="match status" value="2"/>
</dbReference>
<dbReference type="GO" id="GO:0005737">
    <property type="term" value="C:cytoplasm"/>
    <property type="evidence" value="ECO:0007669"/>
    <property type="project" value="UniProtKB-SubCell"/>
</dbReference>
<dbReference type="PROSITE" id="PS50075">
    <property type="entry name" value="CARRIER"/>
    <property type="match status" value="3"/>
</dbReference>
<keyword evidence="7 14" id="KW-0808">Transferase</keyword>
<keyword evidence="8" id="KW-0677">Repeat</keyword>
<dbReference type="InterPro" id="IPR049551">
    <property type="entry name" value="PKS_DH_C"/>
</dbReference>
<dbReference type="UniPathway" id="UPA00094"/>
<comment type="pathway">
    <text evidence="2">Antibiotic biosynthesis.</text>
</comment>
<dbReference type="EMBL" id="BK010647">
    <property type="protein sequence ID" value="DAD54488.1"/>
    <property type="molecule type" value="Genomic_DNA"/>
</dbReference>
<dbReference type="InterPro" id="IPR020807">
    <property type="entry name" value="PKS_DH"/>
</dbReference>
<keyword evidence="5" id="KW-0963">Cytoplasm</keyword>
<evidence type="ECO:0000256" key="6">
    <source>
        <dbReference type="ARBA" id="ARBA00022553"/>
    </source>
</evidence>
<evidence type="ECO:0000259" key="13">
    <source>
        <dbReference type="PROSITE" id="PS52019"/>
    </source>
</evidence>
<dbReference type="GO" id="GO:0005886">
    <property type="term" value="C:plasma membrane"/>
    <property type="evidence" value="ECO:0007669"/>
    <property type="project" value="TreeGrafter"/>
</dbReference>
<comment type="subcellular location">
    <subcellularLocation>
        <location evidence="1">Cytoplasm</location>
    </subcellularLocation>
</comment>
<evidence type="ECO:0000256" key="2">
    <source>
        <dbReference type="ARBA" id="ARBA00004792"/>
    </source>
</evidence>
<evidence type="ECO:0000256" key="8">
    <source>
        <dbReference type="ARBA" id="ARBA00022737"/>
    </source>
</evidence>
<dbReference type="InterPro" id="IPR014030">
    <property type="entry name" value="Ketoacyl_synth_N"/>
</dbReference>
<dbReference type="InterPro" id="IPR006162">
    <property type="entry name" value="Ppantetheine_attach_site"/>
</dbReference>
<feature type="region of interest" description="Disordered" evidence="10">
    <location>
        <begin position="27"/>
        <end position="47"/>
    </location>
</feature>
<feature type="active site" description="Proton acceptor; for dehydratase activity" evidence="9">
    <location>
        <position position="963"/>
    </location>
</feature>
<keyword evidence="4" id="KW-0596">Phosphopantetheine</keyword>
<accession>A0A830ZZ98</accession>
<dbReference type="GO" id="GO:0031177">
    <property type="term" value="F:phosphopantetheine binding"/>
    <property type="evidence" value="ECO:0007669"/>
    <property type="project" value="InterPro"/>
</dbReference>
<feature type="domain" description="Carrier" evidence="11">
    <location>
        <begin position="1539"/>
        <end position="1616"/>
    </location>
</feature>
<dbReference type="InterPro" id="IPR036736">
    <property type="entry name" value="ACP-like_sf"/>
</dbReference>
<feature type="domain" description="Carrier" evidence="11">
    <location>
        <begin position="97"/>
        <end position="175"/>
    </location>
</feature>
<dbReference type="PANTHER" id="PTHR43775">
    <property type="entry name" value="FATTY ACID SYNTHASE"/>
    <property type="match status" value="1"/>
</dbReference>
<dbReference type="InterPro" id="IPR042104">
    <property type="entry name" value="PKS_dehydratase_sf"/>
</dbReference>
<dbReference type="Pfam" id="PF00550">
    <property type="entry name" value="PP-binding"/>
    <property type="match status" value="3"/>
</dbReference>
<dbReference type="InterPro" id="IPR016039">
    <property type="entry name" value="Thiolase-like"/>
</dbReference>
<sequence length="1964" mass="211918">MDRLRSDELGEAEGIALLAKLRGTLQDRGAQQEGGTQQDGSTNDHGMQSLHLLAHPAPQVVVLPGNRATIDRAFLSPQRSGAAAAVADALHARAQPQAADALESELRALIAQTLKMEAEAIACDTPFNEYGFDSILLTELASTIGRRYPDLTLAVDVFIDHPTLRELSAWMHARLPAVPAKAAGNDGASSSGPGNSTMPAHDVLLDGLRALASTILKLPEADIDADASWSQFGFDSIILNEFATLIARAFPTASIATDLFLSCATLAELAAHLGALLPAQVPQAPAPAPASIGVDAGDAFDSAPADDAPGATEEIAIIGLAGRFPAADDLAGFWRNLIEDRCAVTAIPADRWRWQDYVMDAPGEPGGTDCHHASFLTAIDRFDAAHFGISPREAELMDPQQRLLLECAWEAFENAAIAPDSVRGRKIGLFFGAEKNDYLSLIADADVAMDAYINTGNAHAMLTNRVSYFFGLTGPSITLNTACSSSMTAIRAAVAGLRSGECEMALAGGVNILLSPGLFALNRKMGMLTADEHVKPFDRDASGHLFGEGLGLVLLKPLRQALRDGDPVHGVIRAADVAHGGHGRFLTSPHAPSHQALIRSVLDQAGASLDDIDYLEAQGSGDQITDRMELETYHALYGASSRRAPLPIGSIKGHIGHLGAASGVTALIKVLLCMSQNRLLPVLHHRQLNWPHDAPFACRLLTEHAEWRPKTIQGRRVPRVAALHNYGYGGVNGHLLVRECLPLPVAALRWPVLARLWIFSARTAAQLRQTVARFVTYLRDGGYRLYGQPEPGVESIAYTLQTGRQSLKHRLALLIDDAPTDAALHSALGRLDGWLEHGQGDERLLAGVATPAGVAADDEAFDAPLRVAALWVNGARIDWARFYRPVRPTRISLPTYPFAATRHWVTPPRDSARTPAVMPAPSFAAAQSSFAALHPLLHRMSGSDRDLRFVSTFSGDEPFFRDHRVQRAMTLPGAACCEMFIAAATLATPECERQSIGYRLENVVWTRPLALTVAPVDIAVVMERVDAPARHTGVAGYDAFRFLVKDAHGDDAPPYAQAIAYPEARATLASPPAVAIERLPVNLHGARIDGAQVYRLFRELGFDYGPSHRCIDTLFHDGDDVLARVRLPETNGPAVAGYLLDPGLLDSALQASIGFGLGALEPGGVATPLLPFGLERLRCYRASDLSRQIRWVHLRRRADTAGDPVVKLDVDLLDGDGGVCVSLEGYSARRVKPDVPARPAHARGKTVQAAPMPVAWREEHGARVYPFRFHPDDVYLRHHQIDGRYLLPAFAMLDLARSVADTLAHDDDAVLRIGRVTWRKPLYVGAAGRDAAVRIVPRHGGWTAALESDDEGGNATVYAQCALAWIADVHPVEVWDDLARDAADPPNMQDIATSLADSLRVPGGIEVVEWTRDDDIIRLTLNCGESPGDAAPDSGTTSFGLGFVIAGLCDRSDDSAGFAMPYGIDECLLYGASARQVRAEIRVMQPPTGAHTRAYDIRIADLEGRPMMKFTRFVMIAAHEATPRPVPAVSVVETSAAPSQLAALQRWLQGQLWELQKIDPDQIGLDDDLTQFGLDSFSFTELSNRVNRRFSIDTMPTLFFDHGTARALADCLLRTYPNLDLEACMVDAGPETSPDLASAEHAATSQRMDIAQRRDNVDTSHEHDNLGDDGVLPKGTAEAPEAFDASDDPFVRYYRMAFGAIDGFGREFVVLPNGMTLDVLHNFNQDNPKSPLLLLSPMACLGTAWLHQVREFAADYSVFVCHYPGHAASSGAGALRNGAGGLDCVAELLWSALDCLGVDAPVHLVGWSMGGLVAQCMARVACARVASLTLVNSIEGPSDVGGGVAGAMRALVGEISTHVAPEVNRHFDGDHRAIKACYDVSTYDVYQRLVMQGGVLSWLAYPPFPVLVLAGERDRVVPIETARRLHARLGEAAFEVLNEAGHYLPMTHAGFFNKRLRQQLEVTS</sequence>
<evidence type="ECO:0000256" key="9">
    <source>
        <dbReference type="PROSITE-ProRule" id="PRU01363"/>
    </source>
</evidence>
<dbReference type="GO" id="GO:0004312">
    <property type="term" value="F:fatty acid synthase activity"/>
    <property type="evidence" value="ECO:0007669"/>
    <property type="project" value="TreeGrafter"/>
</dbReference>
<feature type="domain" description="PKS/mFAS DH" evidence="13">
    <location>
        <begin position="934"/>
        <end position="1237"/>
    </location>
</feature>
<evidence type="ECO:0000313" key="14">
    <source>
        <dbReference type="EMBL" id="DAD54488.1"/>
    </source>
</evidence>
<dbReference type="PROSITE" id="PS00012">
    <property type="entry name" value="PHOSPHOPANTETHEINE"/>
    <property type="match status" value="1"/>
</dbReference>
<dbReference type="Pfam" id="PF21089">
    <property type="entry name" value="PKS_DH_N"/>
    <property type="match status" value="2"/>
</dbReference>
<keyword evidence="6" id="KW-0597">Phosphoprotein</keyword>
<feature type="region of interest" description="C-terminal hotdog fold" evidence="9">
    <location>
        <begin position="1084"/>
        <end position="1237"/>
    </location>
</feature>
<dbReference type="Gene3D" id="1.10.1200.10">
    <property type="entry name" value="ACP-like"/>
    <property type="match status" value="3"/>
</dbReference>
<dbReference type="Gene3D" id="3.40.50.1820">
    <property type="entry name" value="alpha/beta hydrolase"/>
    <property type="match status" value="1"/>
</dbReference>
<dbReference type="PROSITE" id="PS52019">
    <property type="entry name" value="PKS_MFAS_DH"/>
    <property type="match status" value="1"/>
</dbReference>
<dbReference type="Gene3D" id="3.10.129.110">
    <property type="entry name" value="Polyketide synthase dehydratase"/>
    <property type="match status" value="2"/>
</dbReference>
<keyword evidence="14" id="KW-0012">Acyltransferase</keyword>
<dbReference type="InterPro" id="IPR009081">
    <property type="entry name" value="PP-bd_ACP"/>
</dbReference>
<dbReference type="Gene3D" id="3.40.47.10">
    <property type="match status" value="1"/>
</dbReference>
<organism evidence="14">
    <name type="scientific">Xanthomonas cannabis pv. cannabis</name>
    <dbReference type="NCBI Taxonomy" id="1885894"/>
    <lineage>
        <taxon>Bacteria</taxon>
        <taxon>Pseudomonadati</taxon>
        <taxon>Pseudomonadota</taxon>
        <taxon>Gammaproteobacteria</taxon>
        <taxon>Lysobacterales</taxon>
        <taxon>Lysobacteraceae</taxon>
        <taxon>Xanthomonas</taxon>
    </lineage>
</organism>
<feature type="domain" description="Carrier" evidence="11">
    <location>
        <begin position="202"/>
        <end position="277"/>
    </location>
</feature>
<dbReference type="GO" id="GO:0071770">
    <property type="term" value="P:DIM/DIP cell wall layer assembly"/>
    <property type="evidence" value="ECO:0007669"/>
    <property type="project" value="TreeGrafter"/>
</dbReference>
<dbReference type="SUPFAM" id="SSF47336">
    <property type="entry name" value="ACP-like"/>
    <property type="match status" value="3"/>
</dbReference>
<dbReference type="SMART" id="SM00826">
    <property type="entry name" value="PKS_DH"/>
    <property type="match status" value="1"/>
</dbReference>
<dbReference type="SUPFAM" id="SSF53901">
    <property type="entry name" value="Thiolase-like"/>
    <property type="match status" value="1"/>
</dbReference>
<evidence type="ECO:0000256" key="10">
    <source>
        <dbReference type="SAM" id="MobiDB-lite"/>
    </source>
</evidence>
<evidence type="ECO:0000256" key="5">
    <source>
        <dbReference type="ARBA" id="ARBA00022490"/>
    </source>
</evidence>
<dbReference type="Pfam" id="PF00109">
    <property type="entry name" value="ketoacyl-synt"/>
    <property type="match status" value="1"/>
</dbReference>
<dbReference type="InterPro" id="IPR049552">
    <property type="entry name" value="PKS_DH_N"/>
</dbReference>
<dbReference type="InterPro" id="IPR018201">
    <property type="entry name" value="Ketoacyl_synth_AS"/>
</dbReference>
<evidence type="ECO:0000259" key="11">
    <source>
        <dbReference type="PROSITE" id="PS50075"/>
    </source>
</evidence>
<dbReference type="GO" id="GO:0006633">
    <property type="term" value="P:fatty acid biosynthetic process"/>
    <property type="evidence" value="ECO:0007669"/>
    <property type="project" value="UniProtKB-UniPathway"/>
</dbReference>
<feature type="compositionally biased region" description="Basic and acidic residues" evidence="10">
    <location>
        <begin position="1654"/>
        <end position="1666"/>
    </location>
</feature>
<dbReference type="InterPro" id="IPR020806">
    <property type="entry name" value="PKS_PP-bd"/>
</dbReference>
<dbReference type="InterPro" id="IPR050091">
    <property type="entry name" value="PKS_NRPS_Biosynth_Enz"/>
</dbReference>
<dbReference type="PROSITE" id="PS52004">
    <property type="entry name" value="KS3_2"/>
    <property type="match status" value="1"/>
</dbReference>
<dbReference type="CDD" id="cd00833">
    <property type="entry name" value="PKS"/>
    <property type="match status" value="1"/>
</dbReference>
<dbReference type="GO" id="GO:0004315">
    <property type="term" value="F:3-oxoacyl-[acyl-carrier-protein] synthase activity"/>
    <property type="evidence" value="ECO:0007669"/>
    <property type="project" value="InterPro"/>
</dbReference>
<dbReference type="Gene3D" id="3.30.70.3290">
    <property type="match status" value="1"/>
</dbReference>
<dbReference type="Pfam" id="PF02801">
    <property type="entry name" value="Ketoacyl-synt_C"/>
    <property type="match status" value="1"/>
</dbReference>
<feature type="active site" description="Proton donor; for dehydratase activity" evidence="9">
    <location>
        <position position="1146"/>
    </location>
</feature>